<keyword evidence="5" id="KW-0509">mRNA transport</keyword>
<keyword evidence="5" id="KW-0472">Membrane</keyword>
<dbReference type="GO" id="GO:0005643">
    <property type="term" value="C:nuclear pore"/>
    <property type="evidence" value="ECO:0007669"/>
    <property type="project" value="UniProtKB-SubCell"/>
</dbReference>
<dbReference type="GO" id="GO:0016973">
    <property type="term" value="P:poly(A)+ mRNA export from nucleus"/>
    <property type="evidence" value="ECO:0007669"/>
    <property type="project" value="TreeGrafter"/>
</dbReference>
<dbReference type="AlphaFoldDB" id="A0A2H8TQT3"/>
<name>A0A2H8TQT3_9HEMI</name>
<protein>
    <recommendedName>
        <fullName evidence="5">Nuclear pore protein</fullName>
    </recommendedName>
</protein>
<evidence type="ECO:0000256" key="3">
    <source>
        <dbReference type="ARBA" id="ARBA00023132"/>
    </source>
</evidence>
<dbReference type="Pfam" id="PF04097">
    <property type="entry name" value="Nic96"/>
    <property type="match status" value="1"/>
</dbReference>
<gene>
    <name evidence="6" type="primary">nup93_0</name>
</gene>
<dbReference type="PANTHER" id="PTHR11225">
    <property type="entry name" value="NUCLEAR PORE COMPLEX PROTEIN NUP93 NUCLEOPORIN NUP93 DEAD EYE PROTEIN"/>
    <property type="match status" value="1"/>
</dbReference>
<keyword evidence="5" id="KW-0653">Protein transport</keyword>
<organism evidence="6">
    <name type="scientific">Melanaphis sacchari</name>
    <dbReference type="NCBI Taxonomy" id="742174"/>
    <lineage>
        <taxon>Eukaryota</taxon>
        <taxon>Metazoa</taxon>
        <taxon>Ecdysozoa</taxon>
        <taxon>Arthropoda</taxon>
        <taxon>Hexapoda</taxon>
        <taxon>Insecta</taxon>
        <taxon>Pterygota</taxon>
        <taxon>Neoptera</taxon>
        <taxon>Paraneoptera</taxon>
        <taxon>Hemiptera</taxon>
        <taxon>Sternorrhyncha</taxon>
        <taxon>Aphidomorpha</taxon>
        <taxon>Aphidoidea</taxon>
        <taxon>Aphididae</taxon>
        <taxon>Aphidini</taxon>
        <taxon>Melanaphis</taxon>
    </lineage>
</organism>
<keyword evidence="4 5" id="KW-0539">Nucleus</keyword>
<dbReference type="OrthoDB" id="1918363at2759"/>
<dbReference type="GO" id="GO:0006606">
    <property type="term" value="P:protein import into nucleus"/>
    <property type="evidence" value="ECO:0007669"/>
    <property type="project" value="TreeGrafter"/>
</dbReference>
<accession>A0A2H8TQT3</accession>
<keyword evidence="5" id="KW-0813">Transport</keyword>
<evidence type="ECO:0000313" key="6">
    <source>
        <dbReference type="EMBL" id="MBW16547.1"/>
    </source>
</evidence>
<sequence length="843" mass="97777">MATSDLEYLLLQGQKLCKDTDTFKPVSKIHKSLRQLCRNADHAPKQSNRGSDEQCAKEFLANRGLDLSGYSNVLKKLCTYRDNTITPCDSKPVMDYSSSVESLMGRHIEDYINNLEANDNKDADNYLQDLPMSWKNIKKDIVYNEFASDSYDVSFCLQNLLTIKNTYFTFDPNLNNPNESACHFPFVSDIQNYIKSKECGETNKELIEYFLETIPKSNANNATVAHIWNVVKYMYNIIPQKSPYGSFNERFSEENQTKLVKNAKSYLEDKYQAFLIKETRHLNVANDDNYMAAIISSYVFMNTGRPATQQNDFHVDEQSIWPLLYFSIRCGRMDVASYFIKKSGLALDDLLNVFIHLKEANFTERVASNIGVTLNKYYRTLPAYDNAFRKTIFSLLGMVEANMEKKAVSKTIEDKLWMLLVEHFASKYMEDSNGLDYCSLQRYILDNGKPYKEQPHVYFELLFLIGQFESAIDFLYRSREFSNHAVHIAIALNEKHLLATPEYLQAPFLSNENVDVKFVRLNYTRLILLFCNELKSNYPHYATYYYYFLRNVKSPTLNENLFHKCVADLATSFDGNMCDWMFGCLDDMKENSILHSIFDIDTITAIIDKTLELTLEENKPEVAFKLYSLTSDKAAYGIMNNILSFAIYNYYDIFGRAMTEDKCNIVNKNFYDRVYSYLEDLNNKKLYTQEPIGPISTFIILRNMYLFFYYSSKHKFLSAIEKANDTGLVPLTSEDTKQCLNNCTKYGEIIQRNINNFIKSLVSILCKEHSNILKHQNTSMEEDSLIEEENSDVFDQSKEIGWTKWKLQKTIRVIYLFAAKLPVHIAPDAVEYILNNASNMQLD</sequence>
<reference evidence="6" key="1">
    <citation type="submission" date="2017-10" db="EMBL/GenBank/DDBJ databases">
        <title>Transcriptome Assembly of Sugarcane Aphid Adults.</title>
        <authorList>
            <person name="Scully E.D."/>
            <person name="Palmer N.A."/>
            <person name="Geib S.M."/>
            <person name="Sarath G."/>
            <person name="Sattler S.E."/>
        </authorList>
    </citation>
    <scope>NUCLEOTIDE SEQUENCE</scope>
    <source>
        <tissue evidence="6">Whole body</tissue>
    </source>
</reference>
<comment type="similarity">
    <text evidence="2 5">Belongs to the nucleoporin interacting component (NIC) family.</text>
</comment>
<evidence type="ECO:0000256" key="2">
    <source>
        <dbReference type="ARBA" id="ARBA00010186"/>
    </source>
</evidence>
<comment type="subcellular location">
    <subcellularLocation>
        <location evidence="1 5">Nucleus</location>
        <location evidence="1 5">Nuclear pore complex</location>
    </subcellularLocation>
</comment>
<proteinExistence type="inferred from homology"/>
<evidence type="ECO:0000256" key="4">
    <source>
        <dbReference type="ARBA" id="ARBA00023242"/>
    </source>
</evidence>
<evidence type="ECO:0000256" key="5">
    <source>
        <dbReference type="RuleBase" id="RU364035"/>
    </source>
</evidence>
<keyword evidence="5" id="KW-0811">Translocation</keyword>
<dbReference type="EMBL" id="GFXV01004742">
    <property type="protein sequence ID" value="MBW16547.1"/>
    <property type="molecule type" value="Transcribed_RNA"/>
</dbReference>
<keyword evidence="3 5" id="KW-0906">Nuclear pore complex</keyword>
<dbReference type="GO" id="GO:0017056">
    <property type="term" value="F:structural constituent of nuclear pore"/>
    <property type="evidence" value="ECO:0007669"/>
    <property type="project" value="InterPro"/>
</dbReference>
<dbReference type="PANTHER" id="PTHR11225:SF4">
    <property type="entry name" value="NUCLEAR PORE COMPLEX PROTEIN NUP93"/>
    <property type="match status" value="1"/>
</dbReference>
<dbReference type="InterPro" id="IPR007231">
    <property type="entry name" value="Nucleoporin_int_Nup93/Nic96"/>
</dbReference>
<evidence type="ECO:0000256" key="1">
    <source>
        <dbReference type="ARBA" id="ARBA00004567"/>
    </source>
</evidence>